<dbReference type="OrthoDB" id="10264870at2759"/>
<keyword evidence="3" id="KW-1185">Reference proteome</keyword>
<proteinExistence type="predicted"/>
<evidence type="ECO:0000313" key="2">
    <source>
        <dbReference type="EMBL" id="KMZ69821.1"/>
    </source>
</evidence>
<dbReference type="EMBL" id="LFYR01000748">
    <property type="protein sequence ID" value="KMZ69821.1"/>
    <property type="molecule type" value="Genomic_DNA"/>
</dbReference>
<dbReference type="InterPro" id="IPR024738">
    <property type="entry name" value="Hfi1/Tada1"/>
</dbReference>
<accession>A0A0K9PLH6</accession>
<evidence type="ECO:0000313" key="3">
    <source>
        <dbReference type="Proteomes" id="UP000036987"/>
    </source>
</evidence>
<sequence>MQRTQQFSRFNTIELKAQIIKKIGKEKSEMYFTYIRKFLGFKLCHLEFSKLCHSTLGKENIGLHNLLIRLILRNAHLSNAPPAKKTSTGHSRDSTITNGHLGEMILASPHRERSINSRLNKCKDRPSVLGRHGIVNGVAHDISNSNDMQRLQEFVSIGSKALGSVEDGEEVEQEKGSPGVQSRSPIRAPLGISMTTSSSVMHKQLRAYLGDAFCHSTPSKELPDYSDTGTTIDQLELELKRKGLSLSPECVDLFKSGTQAYLKRLMKPFLELARVRCNLETINDGGRNIISDTRGTWKREAMHKSYQASLVDFQVAVKLNPQLLGKNCSAVLEKLSSMI</sequence>
<dbReference type="GO" id="GO:0006357">
    <property type="term" value="P:regulation of transcription by RNA polymerase II"/>
    <property type="evidence" value="ECO:0000318"/>
    <property type="project" value="GO_Central"/>
</dbReference>
<dbReference type="AlphaFoldDB" id="A0A0K9PLH6"/>
<dbReference type="PANTHER" id="PTHR21277">
    <property type="entry name" value="TRANSCRIPTIONAL ADAPTER 1"/>
    <property type="match status" value="1"/>
</dbReference>
<dbReference type="GO" id="GO:0000124">
    <property type="term" value="C:SAGA complex"/>
    <property type="evidence" value="ECO:0000318"/>
    <property type="project" value="GO_Central"/>
</dbReference>
<feature type="region of interest" description="Disordered" evidence="1">
    <location>
        <begin position="165"/>
        <end position="187"/>
    </location>
</feature>
<protein>
    <submittedName>
        <fullName evidence="2">Uncharacterized protein</fullName>
    </submittedName>
</protein>
<name>A0A0K9PLH6_ZOSMR</name>
<gene>
    <name evidence="2" type="ORF">ZOSMA_206G00290</name>
</gene>
<dbReference type="GO" id="GO:0003713">
    <property type="term" value="F:transcription coactivator activity"/>
    <property type="evidence" value="ECO:0000318"/>
    <property type="project" value="GO_Central"/>
</dbReference>
<dbReference type="PANTHER" id="PTHR21277:SF44">
    <property type="entry name" value="TRANSCRIPTIONAL REGULATOR OF RNA POLII, SAGA, SUBUNIT"/>
    <property type="match status" value="1"/>
</dbReference>
<dbReference type="Proteomes" id="UP000036987">
    <property type="component" value="Unassembled WGS sequence"/>
</dbReference>
<reference evidence="3" key="1">
    <citation type="journal article" date="2016" name="Nature">
        <title>The genome of the seagrass Zostera marina reveals angiosperm adaptation to the sea.</title>
        <authorList>
            <person name="Olsen J.L."/>
            <person name="Rouze P."/>
            <person name="Verhelst B."/>
            <person name="Lin Y.-C."/>
            <person name="Bayer T."/>
            <person name="Collen J."/>
            <person name="Dattolo E."/>
            <person name="De Paoli E."/>
            <person name="Dittami S."/>
            <person name="Maumus F."/>
            <person name="Michel G."/>
            <person name="Kersting A."/>
            <person name="Lauritano C."/>
            <person name="Lohaus R."/>
            <person name="Toepel M."/>
            <person name="Tonon T."/>
            <person name="Vanneste K."/>
            <person name="Amirebrahimi M."/>
            <person name="Brakel J."/>
            <person name="Bostroem C."/>
            <person name="Chovatia M."/>
            <person name="Grimwood J."/>
            <person name="Jenkins J.W."/>
            <person name="Jueterbock A."/>
            <person name="Mraz A."/>
            <person name="Stam W.T."/>
            <person name="Tice H."/>
            <person name="Bornberg-Bauer E."/>
            <person name="Green P.J."/>
            <person name="Pearson G.A."/>
            <person name="Procaccini G."/>
            <person name="Duarte C.M."/>
            <person name="Schmutz J."/>
            <person name="Reusch T.B.H."/>
            <person name="Van de Peer Y."/>
        </authorList>
    </citation>
    <scope>NUCLEOTIDE SEQUENCE [LARGE SCALE GENOMIC DNA]</scope>
    <source>
        <strain evidence="3">cv. Finnish</strain>
    </source>
</reference>
<comment type="caution">
    <text evidence="2">The sequence shown here is derived from an EMBL/GenBank/DDBJ whole genome shotgun (WGS) entry which is preliminary data.</text>
</comment>
<dbReference type="OMA" id="ERSEHYF"/>
<evidence type="ECO:0000256" key="1">
    <source>
        <dbReference type="SAM" id="MobiDB-lite"/>
    </source>
</evidence>
<dbReference type="STRING" id="29655.A0A0K9PLH6"/>
<organism evidence="2 3">
    <name type="scientific">Zostera marina</name>
    <name type="common">Eelgrass</name>
    <dbReference type="NCBI Taxonomy" id="29655"/>
    <lineage>
        <taxon>Eukaryota</taxon>
        <taxon>Viridiplantae</taxon>
        <taxon>Streptophyta</taxon>
        <taxon>Embryophyta</taxon>
        <taxon>Tracheophyta</taxon>
        <taxon>Spermatophyta</taxon>
        <taxon>Magnoliopsida</taxon>
        <taxon>Liliopsida</taxon>
        <taxon>Zosteraceae</taxon>
        <taxon>Zostera</taxon>
    </lineage>
</organism>
<dbReference type="Pfam" id="PF12767">
    <property type="entry name" value="SAGA-Tad1"/>
    <property type="match status" value="1"/>
</dbReference>